<dbReference type="EC" id="3.1.4.-" evidence="6"/>
<protein>
    <recommendedName>
        <fullName evidence="6">Phosphodiesterase</fullName>
        <ecNumber evidence="6">3.1.4.-</ecNumber>
    </recommendedName>
</protein>
<keyword evidence="1 5" id="KW-0479">Metal-binding</keyword>
<feature type="binding site" evidence="4">
    <location>
        <begin position="143"/>
        <end position="147"/>
    </location>
    <ligand>
        <name>AMP</name>
        <dbReference type="ChEBI" id="CHEBI:456215"/>
    </ligand>
</feature>
<dbReference type="Proteomes" id="UP001488838">
    <property type="component" value="Unassembled WGS sequence"/>
</dbReference>
<dbReference type="AlphaFoldDB" id="A0AAW0ICL5"/>
<evidence type="ECO:0000313" key="8">
    <source>
        <dbReference type="EMBL" id="KAK7811987.1"/>
    </source>
</evidence>
<dbReference type="FunFam" id="1.10.1300.10:FF:000007">
    <property type="entry name" value="Phosphodiesterase 10A"/>
    <property type="match status" value="1"/>
</dbReference>
<dbReference type="GO" id="GO:0046872">
    <property type="term" value="F:metal ion binding"/>
    <property type="evidence" value="ECO:0007669"/>
    <property type="project" value="UniProtKB-KW"/>
</dbReference>
<name>A0AAW0ICL5_MYOGA</name>
<evidence type="ECO:0000313" key="9">
    <source>
        <dbReference type="Proteomes" id="UP001488838"/>
    </source>
</evidence>
<evidence type="ECO:0000256" key="6">
    <source>
        <dbReference type="RuleBase" id="RU363067"/>
    </source>
</evidence>
<dbReference type="SMART" id="SM00471">
    <property type="entry name" value="HDc"/>
    <property type="match status" value="1"/>
</dbReference>
<comment type="caution">
    <text evidence="8">The sequence shown here is derived from an EMBL/GenBank/DDBJ whole genome shotgun (WGS) entry which is preliminary data.</text>
</comment>
<feature type="binding site" evidence="5">
    <location>
        <position position="147"/>
    </location>
    <ligand>
        <name>Zn(2+)</name>
        <dbReference type="ChEBI" id="CHEBI:29105"/>
        <label>1</label>
    </ligand>
</feature>
<dbReference type="InterPro" id="IPR003607">
    <property type="entry name" value="HD/PDEase_dom"/>
</dbReference>
<dbReference type="InterPro" id="IPR002073">
    <property type="entry name" value="PDEase_catalytic_dom"/>
</dbReference>
<evidence type="ECO:0000256" key="5">
    <source>
        <dbReference type="PIRSR" id="PIRSR623088-3"/>
    </source>
</evidence>
<dbReference type="CDD" id="cd00077">
    <property type="entry name" value="HDc"/>
    <property type="match status" value="1"/>
</dbReference>
<comment type="similarity">
    <text evidence="6">Belongs to the cyclic nucleotide phosphodiesterase family.</text>
</comment>
<evidence type="ECO:0000256" key="2">
    <source>
        <dbReference type="ARBA" id="ARBA00022801"/>
    </source>
</evidence>
<dbReference type="InterPro" id="IPR023174">
    <property type="entry name" value="PDEase_CS"/>
</dbReference>
<reference evidence="8 9" key="1">
    <citation type="journal article" date="2023" name="bioRxiv">
        <title>Conserved and derived expression patterns and positive selection on dental genes reveal complex evolutionary context of ever-growing rodent molars.</title>
        <authorList>
            <person name="Calamari Z.T."/>
            <person name="Song A."/>
            <person name="Cohen E."/>
            <person name="Akter M."/>
            <person name="Roy R.D."/>
            <person name="Hallikas O."/>
            <person name="Christensen M.M."/>
            <person name="Li P."/>
            <person name="Marangoni P."/>
            <person name="Jernvall J."/>
            <person name="Klein O.D."/>
        </authorList>
    </citation>
    <scope>NUCLEOTIDE SEQUENCE [LARGE SCALE GENOMIC DNA]</scope>
    <source>
        <strain evidence="8">V071</strain>
    </source>
</reference>
<feature type="binding site" evidence="4">
    <location>
        <position position="344"/>
    </location>
    <ligand>
        <name>AMP</name>
        <dbReference type="ChEBI" id="CHEBI:456215"/>
    </ligand>
</feature>
<dbReference type="PROSITE" id="PS00126">
    <property type="entry name" value="PDEASE_I_1"/>
    <property type="match status" value="1"/>
</dbReference>
<evidence type="ECO:0000256" key="4">
    <source>
        <dbReference type="PIRSR" id="PIRSR623088-2"/>
    </source>
</evidence>
<feature type="active site" description="Proton donor" evidence="3">
    <location>
        <position position="143"/>
    </location>
</feature>
<feature type="domain" description="PDEase" evidence="7">
    <location>
        <begin position="70"/>
        <end position="387"/>
    </location>
</feature>
<evidence type="ECO:0000259" key="7">
    <source>
        <dbReference type="PROSITE" id="PS51845"/>
    </source>
</evidence>
<dbReference type="Gene3D" id="1.10.1300.10">
    <property type="entry name" value="3'5'-cyclic nucleotide phosphodiesterase, catalytic domain"/>
    <property type="match status" value="1"/>
</dbReference>
<feature type="binding site" evidence="5">
    <location>
        <position position="182"/>
    </location>
    <ligand>
        <name>Zn(2+)</name>
        <dbReference type="ChEBI" id="CHEBI:29105"/>
        <label>2</label>
    </ligand>
</feature>
<keyword evidence="2 6" id="KW-0378">Hydrolase</keyword>
<feature type="binding site" evidence="4">
    <location>
        <position position="182"/>
    </location>
    <ligand>
        <name>AMP</name>
        <dbReference type="ChEBI" id="CHEBI:456215"/>
    </ligand>
</feature>
<dbReference type="GO" id="GO:0004114">
    <property type="term" value="F:3',5'-cyclic-nucleotide phosphodiesterase activity"/>
    <property type="evidence" value="ECO:0007669"/>
    <property type="project" value="InterPro"/>
</dbReference>
<dbReference type="InterPro" id="IPR036971">
    <property type="entry name" value="PDEase_catalytic_dom_sf"/>
</dbReference>
<dbReference type="PRINTS" id="PR00387">
    <property type="entry name" value="PDIESTERASE1"/>
</dbReference>
<accession>A0AAW0ICL5</accession>
<organism evidence="8 9">
    <name type="scientific">Myodes glareolus</name>
    <name type="common">Bank vole</name>
    <name type="synonym">Clethrionomys glareolus</name>
    <dbReference type="NCBI Taxonomy" id="447135"/>
    <lineage>
        <taxon>Eukaryota</taxon>
        <taxon>Metazoa</taxon>
        <taxon>Chordata</taxon>
        <taxon>Craniata</taxon>
        <taxon>Vertebrata</taxon>
        <taxon>Euteleostomi</taxon>
        <taxon>Mammalia</taxon>
        <taxon>Eutheria</taxon>
        <taxon>Euarchontoglires</taxon>
        <taxon>Glires</taxon>
        <taxon>Rodentia</taxon>
        <taxon>Myomorpha</taxon>
        <taxon>Muroidea</taxon>
        <taxon>Cricetidae</taxon>
        <taxon>Arvicolinae</taxon>
        <taxon>Myodes</taxon>
    </lineage>
</organism>
<dbReference type="Pfam" id="PF00233">
    <property type="entry name" value="PDEase_I"/>
    <property type="match status" value="1"/>
</dbReference>
<feature type="binding site" evidence="5">
    <location>
        <position position="292"/>
    </location>
    <ligand>
        <name>Zn(2+)</name>
        <dbReference type="ChEBI" id="CHEBI:29105"/>
        <label>1</label>
    </ligand>
</feature>
<comment type="cofactor">
    <cofactor evidence="6">
        <name>a divalent metal cation</name>
        <dbReference type="ChEBI" id="CHEBI:60240"/>
    </cofactor>
    <text evidence="6">Binds 2 divalent metal cations per subunit. Site 1 may preferentially bind zinc ions, while site 2 has a preference for magnesium and/or manganese ions.</text>
</comment>
<evidence type="ECO:0000256" key="3">
    <source>
        <dbReference type="PIRSR" id="PIRSR623088-1"/>
    </source>
</evidence>
<proteinExistence type="inferred from homology"/>
<keyword evidence="9" id="KW-1185">Reference proteome</keyword>
<feature type="binding site" evidence="4">
    <location>
        <position position="292"/>
    </location>
    <ligand>
        <name>AMP</name>
        <dbReference type="ChEBI" id="CHEBI:456215"/>
    </ligand>
</feature>
<dbReference type="PROSITE" id="PS51845">
    <property type="entry name" value="PDEASE_I_2"/>
    <property type="match status" value="1"/>
</dbReference>
<sequence>MKLRRVRSLQGCVCTQLQRVSAVSLRDSPEAKTQSPTHTPLALQMYHRIRHSECIYRVTMEKLSYHSICTSEEWQGLMHFNLPARICREIELFHFDIGPFENMWPGIFVYMIHQSCGTSCFELEKLCRFIMSVKKNYRRVPYHNWKHAVTVAHCMYAILQNNYGLFTDLERKGLLIACLCHDLDHRGFSNSYLQKFDHPLAALYSTSTMEQHHFSQTVSILQLEGHNIFSTLSSSEYEQVLEIIRKAIIATDLALYFGNRKQLEEMYQAGSLNLHNQSHRDRVIGLMMTACDLCSVTKLWPVTKLTANDIYAEFWAEGDEMKKLGIQPIPMMDRDKRDEVPQGQLGFYNAVAIPCYTTLTQILPPTEPLLKACRVEFQTLADAKAVYCVAQTGQMVLAAHAMDQGRSKDICAAELKGLCAENPSGDNLNQWEKVIRGEESALWISAPTAGKGPSEKLPVKVDD</sequence>
<dbReference type="InterPro" id="IPR023088">
    <property type="entry name" value="PDEase"/>
</dbReference>
<dbReference type="PANTHER" id="PTHR11347">
    <property type="entry name" value="CYCLIC NUCLEOTIDE PHOSPHODIESTERASE"/>
    <property type="match status" value="1"/>
</dbReference>
<dbReference type="SUPFAM" id="SSF109604">
    <property type="entry name" value="HD-domain/PDEase-like"/>
    <property type="match status" value="1"/>
</dbReference>
<gene>
    <name evidence="8" type="ORF">U0070_022947</name>
</gene>
<dbReference type="GO" id="GO:0007165">
    <property type="term" value="P:signal transduction"/>
    <property type="evidence" value="ECO:0007669"/>
    <property type="project" value="InterPro"/>
</dbReference>
<feature type="binding site" evidence="5">
    <location>
        <position position="182"/>
    </location>
    <ligand>
        <name>Zn(2+)</name>
        <dbReference type="ChEBI" id="CHEBI:29105"/>
        <label>1</label>
    </ligand>
</feature>
<dbReference type="EMBL" id="JBBHLL010000161">
    <property type="protein sequence ID" value="KAK7811987.1"/>
    <property type="molecule type" value="Genomic_DNA"/>
</dbReference>
<feature type="binding site" evidence="5">
    <location>
        <position position="181"/>
    </location>
    <ligand>
        <name>Zn(2+)</name>
        <dbReference type="ChEBI" id="CHEBI:29105"/>
        <label>1</label>
    </ligand>
</feature>
<evidence type="ECO:0000256" key="1">
    <source>
        <dbReference type="ARBA" id="ARBA00022723"/>
    </source>
</evidence>